<proteinExistence type="predicted"/>
<protein>
    <recommendedName>
        <fullName evidence="4">DUF3953 domain-containing protein</fullName>
    </recommendedName>
</protein>
<sequence>MSVKILQIVLGVTITALAGYSLITGTADRGPYLLLLMSGLVILIGINEYQKRKPAAFTLFLSAGFTIFVAVYIL</sequence>
<keyword evidence="1" id="KW-1133">Transmembrane helix</keyword>
<dbReference type="Pfam" id="PF13129">
    <property type="entry name" value="DUF3953"/>
    <property type="match status" value="1"/>
</dbReference>
<feature type="transmembrane region" description="Helical" evidence="1">
    <location>
        <begin position="29"/>
        <end position="47"/>
    </location>
</feature>
<evidence type="ECO:0000313" key="3">
    <source>
        <dbReference type="Proteomes" id="UP000198647"/>
    </source>
</evidence>
<keyword evidence="3" id="KW-1185">Reference proteome</keyword>
<evidence type="ECO:0008006" key="4">
    <source>
        <dbReference type="Google" id="ProtNLM"/>
    </source>
</evidence>
<evidence type="ECO:0000313" key="2">
    <source>
        <dbReference type="EMBL" id="SDX27730.1"/>
    </source>
</evidence>
<organism evidence="2 3">
    <name type="scientific">Salimicrobium album</name>
    <dbReference type="NCBI Taxonomy" id="50717"/>
    <lineage>
        <taxon>Bacteria</taxon>
        <taxon>Bacillati</taxon>
        <taxon>Bacillota</taxon>
        <taxon>Bacilli</taxon>
        <taxon>Bacillales</taxon>
        <taxon>Bacillaceae</taxon>
        <taxon>Salimicrobium</taxon>
    </lineage>
</organism>
<dbReference type="EMBL" id="FNOS01000001">
    <property type="protein sequence ID" value="SDX27730.1"/>
    <property type="molecule type" value="Genomic_DNA"/>
</dbReference>
<dbReference type="InterPro" id="IPR025018">
    <property type="entry name" value="DUF3953"/>
</dbReference>
<gene>
    <name evidence="2" type="ORF">SAMN04488081_0022</name>
</gene>
<accession>A0A1H3ADF7</accession>
<comment type="caution">
    <text evidence="2">The sequence shown here is derived from an EMBL/GenBank/DDBJ whole genome shotgun (WGS) entry which is preliminary data.</text>
</comment>
<evidence type="ECO:0000256" key="1">
    <source>
        <dbReference type="SAM" id="Phobius"/>
    </source>
</evidence>
<reference evidence="2 3" key="1">
    <citation type="submission" date="2016-10" db="EMBL/GenBank/DDBJ databases">
        <authorList>
            <person name="Varghese N."/>
            <person name="Submissions S."/>
        </authorList>
    </citation>
    <scope>NUCLEOTIDE SEQUENCE [LARGE SCALE GENOMIC DNA]</scope>
    <source>
        <strain evidence="2 3">DSM 20748</strain>
    </source>
</reference>
<feature type="transmembrane region" description="Helical" evidence="1">
    <location>
        <begin position="5"/>
        <end position="23"/>
    </location>
</feature>
<dbReference type="Proteomes" id="UP000198647">
    <property type="component" value="Unassembled WGS sequence"/>
</dbReference>
<name>A0A1H3ADF7_9BACI</name>
<feature type="transmembrane region" description="Helical" evidence="1">
    <location>
        <begin position="54"/>
        <end position="73"/>
    </location>
</feature>
<keyword evidence="1" id="KW-0812">Transmembrane</keyword>
<keyword evidence="1" id="KW-0472">Membrane</keyword>